<dbReference type="EMBL" id="DXET01000005">
    <property type="protein sequence ID" value="HIX80381.1"/>
    <property type="molecule type" value="Genomic_DNA"/>
</dbReference>
<evidence type="ECO:0000313" key="1">
    <source>
        <dbReference type="EMBL" id="HIX80381.1"/>
    </source>
</evidence>
<reference evidence="1" key="2">
    <citation type="submission" date="2021-04" db="EMBL/GenBank/DDBJ databases">
        <authorList>
            <person name="Gilroy R."/>
        </authorList>
    </citation>
    <scope>NUCLEOTIDE SEQUENCE</scope>
    <source>
        <strain evidence="1">ChiGjej1B1-14440</strain>
    </source>
</reference>
<comment type="caution">
    <text evidence="1">The sequence shown here is derived from an EMBL/GenBank/DDBJ whole genome shotgun (WGS) entry which is preliminary data.</text>
</comment>
<protein>
    <submittedName>
        <fullName evidence="1">Uncharacterized protein</fullName>
    </submittedName>
</protein>
<dbReference type="Proteomes" id="UP000886724">
    <property type="component" value="Unassembled WGS sequence"/>
</dbReference>
<sequence length="86" mass="10230">MSNVVNFNMIVDINQLLKKKGIEYSIHAIGSCTCCGLELRQDGKEYPVDEIIEYINEYLDEKWMRVRKSKENEYILNVESKFEYEK</sequence>
<reference evidence="1" key="1">
    <citation type="journal article" date="2021" name="PeerJ">
        <title>Extensive microbial diversity within the chicken gut microbiome revealed by metagenomics and culture.</title>
        <authorList>
            <person name="Gilroy R."/>
            <person name="Ravi A."/>
            <person name="Getino M."/>
            <person name="Pursley I."/>
            <person name="Horton D.L."/>
            <person name="Alikhan N.F."/>
            <person name="Baker D."/>
            <person name="Gharbi K."/>
            <person name="Hall N."/>
            <person name="Watson M."/>
            <person name="Adriaenssens E.M."/>
            <person name="Foster-Nyarko E."/>
            <person name="Jarju S."/>
            <person name="Secka A."/>
            <person name="Antonio M."/>
            <person name="Oren A."/>
            <person name="Chaudhuri R.R."/>
            <person name="La Ragione R."/>
            <person name="Hildebrand F."/>
            <person name="Pallen M.J."/>
        </authorList>
    </citation>
    <scope>NUCLEOTIDE SEQUENCE</scope>
    <source>
        <strain evidence="1">ChiGjej1B1-14440</strain>
    </source>
</reference>
<gene>
    <name evidence="1" type="ORF">H9980_00180</name>
</gene>
<name>A0A9D2BLC8_9FIRM</name>
<organism evidence="1 2">
    <name type="scientific">Candidatus Erysipelatoclostridium merdavium</name>
    <dbReference type="NCBI Taxonomy" id="2838566"/>
    <lineage>
        <taxon>Bacteria</taxon>
        <taxon>Bacillati</taxon>
        <taxon>Bacillota</taxon>
        <taxon>Erysipelotrichia</taxon>
        <taxon>Erysipelotrichales</taxon>
        <taxon>Erysipelotrichales incertae sedis</taxon>
    </lineage>
</organism>
<accession>A0A9D2BLC8</accession>
<proteinExistence type="predicted"/>
<evidence type="ECO:0000313" key="2">
    <source>
        <dbReference type="Proteomes" id="UP000886724"/>
    </source>
</evidence>
<dbReference type="AlphaFoldDB" id="A0A9D2BLC8"/>